<protein>
    <submittedName>
        <fullName evidence="3">Uncharacterized protein</fullName>
    </submittedName>
</protein>
<evidence type="ECO:0000256" key="1">
    <source>
        <dbReference type="SAM" id="MobiDB-lite"/>
    </source>
</evidence>
<dbReference type="OrthoDB" id="8300194at2759"/>
<keyword evidence="4" id="KW-1185">Reference proteome</keyword>
<name>A0A319D623_9EURO</name>
<evidence type="ECO:0000256" key="2">
    <source>
        <dbReference type="SAM" id="Phobius"/>
    </source>
</evidence>
<feature type="region of interest" description="Disordered" evidence="1">
    <location>
        <begin position="135"/>
        <end position="178"/>
    </location>
</feature>
<sequence>MNWHPMHACMNHYLHPRGCSVPTRDGGLQCHLHLCVSLRLICISLSAVFCSFHPIAVPTTDAATLEAQFAQERAAYESIIQGTDLHSYFGNRVLESRTTAGRLVAVRVKPRVAFRRSEAAMVQYASENYAGLLRGGDDRQQSGAGPAPGPGVAHPEQVPEGSRTASNSSGRSKRCGKYTQPYLGRIGRQKTYNFFDRLQNNDMGPFDSEGEFDEWFLGRVSSPLAQAFWKRRLPKMRSKCPRFVLAHGDLAARNILVHGAFATGGFSFLSLCMIFGGLKAPAAY</sequence>
<evidence type="ECO:0000313" key="3">
    <source>
        <dbReference type="EMBL" id="PYH89977.1"/>
    </source>
</evidence>
<accession>A0A319D623</accession>
<evidence type="ECO:0000313" key="4">
    <source>
        <dbReference type="Proteomes" id="UP000247810"/>
    </source>
</evidence>
<keyword evidence="2" id="KW-1133">Transmembrane helix</keyword>
<dbReference type="EMBL" id="KZ826003">
    <property type="protein sequence ID" value="PYH89977.1"/>
    <property type="molecule type" value="Genomic_DNA"/>
</dbReference>
<keyword evidence="2" id="KW-0812">Transmembrane</keyword>
<reference evidence="3 4" key="1">
    <citation type="submission" date="2018-02" db="EMBL/GenBank/DDBJ databases">
        <title>The genomes of Aspergillus section Nigri reveals drivers in fungal speciation.</title>
        <authorList>
            <consortium name="DOE Joint Genome Institute"/>
            <person name="Vesth T.C."/>
            <person name="Nybo J."/>
            <person name="Theobald S."/>
            <person name="Brandl J."/>
            <person name="Frisvad J.C."/>
            <person name="Nielsen K.F."/>
            <person name="Lyhne E.K."/>
            <person name="Kogle M.E."/>
            <person name="Kuo A."/>
            <person name="Riley R."/>
            <person name="Clum A."/>
            <person name="Nolan M."/>
            <person name="Lipzen A."/>
            <person name="Salamov A."/>
            <person name="Henrissat B."/>
            <person name="Wiebenga A."/>
            <person name="De vries R.P."/>
            <person name="Grigoriev I.V."/>
            <person name="Mortensen U.H."/>
            <person name="Andersen M.R."/>
            <person name="Baker S.E."/>
        </authorList>
    </citation>
    <scope>NUCLEOTIDE SEQUENCE [LARGE SCALE GENOMIC DNA]</scope>
    <source>
        <strain evidence="3 4">CBS 707.79</strain>
    </source>
</reference>
<dbReference type="Proteomes" id="UP000247810">
    <property type="component" value="Unassembled WGS sequence"/>
</dbReference>
<dbReference type="VEuPathDB" id="FungiDB:BO71DRAFT_93392"/>
<proteinExistence type="predicted"/>
<feature type="transmembrane region" description="Helical" evidence="2">
    <location>
        <begin position="255"/>
        <end position="278"/>
    </location>
</feature>
<organism evidence="3 4">
    <name type="scientific">Aspergillus ellipticus CBS 707.79</name>
    <dbReference type="NCBI Taxonomy" id="1448320"/>
    <lineage>
        <taxon>Eukaryota</taxon>
        <taxon>Fungi</taxon>
        <taxon>Dikarya</taxon>
        <taxon>Ascomycota</taxon>
        <taxon>Pezizomycotina</taxon>
        <taxon>Eurotiomycetes</taxon>
        <taxon>Eurotiomycetidae</taxon>
        <taxon>Eurotiales</taxon>
        <taxon>Aspergillaceae</taxon>
        <taxon>Aspergillus</taxon>
        <taxon>Aspergillus subgen. Circumdati</taxon>
    </lineage>
</organism>
<dbReference type="AlphaFoldDB" id="A0A319D623"/>
<gene>
    <name evidence="3" type="ORF">BO71DRAFT_93392</name>
</gene>
<keyword evidence="2" id="KW-0472">Membrane</keyword>